<dbReference type="NCBIfam" id="TIGR00612">
    <property type="entry name" value="ispG_gcpE"/>
    <property type="match status" value="1"/>
</dbReference>
<evidence type="ECO:0000313" key="11">
    <source>
        <dbReference type="Proteomes" id="UP001164244"/>
    </source>
</evidence>
<comment type="function">
    <text evidence="7">Converts 2C-methyl-D-erythritol 2,4-cyclodiphosphate (ME-2,4cPP) into 1-hydroxy-2-methyl-2-(E)-butenyl 4-diphosphate.</text>
</comment>
<dbReference type="FunFam" id="3.30.413.10:FF:000005">
    <property type="entry name" value="4-hydroxy-3-methylbut-2-en-1-yl diphosphate synthase (flavodoxin)"/>
    <property type="match status" value="1"/>
</dbReference>
<keyword evidence="5 7" id="KW-0411">Iron-sulfur</keyword>
<comment type="pathway">
    <text evidence="7">Isoprenoid biosynthesis; isopentenyl diphosphate biosynthesis via DXP pathway; isopentenyl diphosphate from 1-deoxy-D-xylulose 5-phosphate: step 5/6.</text>
</comment>
<dbReference type="PANTHER" id="PTHR30454">
    <property type="entry name" value="4-HYDROXY-3-METHYLBUT-2-EN-1-YL DIPHOSPHATE SYNTHASE"/>
    <property type="match status" value="1"/>
</dbReference>
<sequence length="361" mass="38667">MIVRKPTNGIYVGTVKIGDYAPVSIQSMITTDPVHTEKAIAEINHIAEAGCELVRVAVPTMESAKALKAVRAGISIPLIADIHFDYRLALEAIENNVDGLRINPGNIGGEDKVLAVIEKAKPKQIPIRIGVNAGSLPKHILDAHGGHPTADGMVETALEHVRILEKLDYRQMKLSIKATEVPLMVEAYRKLSDKIPYPLHLGVTEAGTIKQGTIKSAMGIGSLLLDGIGDTLRVSLTGDPIHEIEVGRSILSSLGLRNFGATMISCPTCGRCQVNLFDMAGIVEERLASIKAPIKVAVMGCVVNGPGEAREADFGIAGGDGQGIVFRKGEVIKTVPEAELVDTLFREIDQYLESLDEESLC</sequence>
<dbReference type="InterPro" id="IPR058578">
    <property type="entry name" value="IspG_TIM"/>
</dbReference>
<comment type="similarity">
    <text evidence="7">Belongs to the IspG family.</text>
</comment>
<accession>A0AA46X1W3</accession>
<keyword evidence="6 7" id="KW-0414">Isoprene biosynthesis</keyword>
<comment type="catalytic activity">
    <reaction evidence="7">
        <text>(2E)-4-hydroxy-3-methylbut-2-enyl diphosphate + oxidized [flavodoxin] + H2O + 2 H(+) = 2-C-methyl-D-erythritol 2,4-cyclic diphosphate + reduced [flavodoxin]</text>
        <dbReference type="Rhea" id="RHEA:43604"/>
        <dbReference type="Rhea" id="RHEA-COMP:10622"/>
        <dbReference type="Rhea" id="RHEA-COMP:10623"/>
        <dbReference type="ChEBI" id="CHEBI:15377"/>
        <dbReference type="ChEBI" id="CHEBI:15378"/>
        <dbReference type="ChEBI" id="CHEBI:57618"/>
        <dbReference type="ChEBI" id="CHEBI:58210"/>
        <dbReference type="ChEBI" id="CHEBI:58483"/>
        <dbReference type="ChEBI" id="CHEBI:128753"/>
        <dbReference type="EC" id="1.17.7.3"/>
    </reaction>
</comment>
<dbReference type="InterPro" id="IPR004588">
    <property type="entry name" value="IspG_bac-typ"/>
</dbReference>
<feature type="domain" description="IspG TIM-barrel" evidence="8">
    <location>
        <begin position="7"/>
        <end position="247"/>
    </location>
</feature>
<evidence type="ECO:0000256" key="2">
    <source>
        <dbReference type="ARBA" id="ARBA00022723"/>
    </source>
</evidence>
<dbReference type="EC" id="1.17.7.3" evidence="7"/>
<name>A0AA46X1W3_9FIRM</name>
<dbReference type="GO" id="GO:0141197">
    <property type="term" value="F:4-hydroxy-3-methylbut-2-enyl-diphosphate synthase activity (flavodoxin)"/>
    <property type="evidence" value="ECO:0007669"/>
    <property type="project" value="UniProtKB-EC"/>
</dbReference>
<dbReference type="RefSeq" id="WP_265137270.1">
    <property type="nucleotide sequence ID" value="NZ_CP110418.1"/>
</dbReference>
<dbReference type="PIRSF" id="PIRSF004640">
    <property type="entry name" value="IspG"/>
    <property type="match status" value="1"/>
</dbReference>
<dbReference type="GO" id="GO:0051539">
    <property type="term" value="F:4 iron, 4 sulfur cluster binding"/>
    <property type="evidence" value="ECO:0007669"/>
    <property type="project" value="UniProtKB-UniRule"/>
</dbReference>
<dbReference type="InterPro" id="IPR016425">
    <property type="entry name" value="IspG_bac"/>
</dbReference>
<feature type="binding site" evidence="7">
    <location>
        <position position="266"/>
    </location>
    <ligand>
        <name>[4Fe-4S] cluster</name>
        <dbReference type="ChEBI" id="CHEBI:49883"/>
    </ligand>
</feature>
<keyword evidence="4 7" id="KW-0408">Iron</keyword>
<dbReference type="PANTHER" id="PTHR30454:SF0">
    <property type="entry name" value="4-HYDROXY-3-METHYLBUT-2-EN-1-YL DIPHOSPHATE SYNTHASE (FERREDOXIN), CHLOROPLASTIC"/>
    <property type="match status" value="1"/>
</dbReference>
<feature type="binding site" evidence="7">
    <location>
        <position position="308"/>
    </location>
    <ligand>
        <name>[4Fe-4S] cluster</name>
        <dbReference type="ChEBI" id="CHEBI:49883"/>
    </ligand>
</feature>
<evidence type="ECO:0000259" key="8">
    <source>
        <dbReference type="Pfam" id="PF04551"/>
    </source>
</evidence>
<evidence type="ECO:0000256" key="4">
    <source>
        <dbReference type="ARBA" id="ARBA00023004"/>
    </source>
</evidence>
<dbReference type="SUPFAM" id="SSF51604">
    <property type="entry name" value="Enolase C-terminal domain-like"/>
    <property type="match status" value="1"/>
</dbReference>
<comment type="cofactor">
    <cofactor evidence="7">
        <name>[4Fe-4S] cluster</name>
        <dbReference type="ChEBI" id="CHEBI:49883"/>
    </cofactor>
    <text evidence="7">Binds 1 [4Fe-4S] cluster.</text>
</comment>
<keyword evidence="1 7" id="KW-0004">4Fe-4S</keyword>
<keyword evidence="2 7" id="KW-0479">Metal-binding</keyword>
<organism evidence="10 11">
    <name type="scientific">Veillonella rogosae</name>
    <dbReference type="NCBI Taxonomy" id="423477"/>
    <lineage>
        <taxon>Bacteria</taxon>
        <taxon>Bacillati</taxon>
        <taxon>Bacillota</taxon>
        <taxon>Negativicutes</taxon>
        <taxon>Veillonellales</taxon>
        <taxon>Veillonellaceae</taxon>
        <taxon>Veillonella</taxon>
    </lineage>
</organism>
<dbReference type="AlphaFoldDB" id="A0AA46X1W3"/>
<dbReference type="Proteomes" id="UP001164244">
    <property type="component" value="Chromosome"/>
</dbReference>
<dbReference type="InterPro" id="IPR011005">
    <property type="entry name" value="Dihydropteroate_synth-like_sf"/>
</dbReference>
<dbReference type="Pfam" id="PF04551">
    <property type="entry name" value="GcpE"/>
    <property type="match status" value="1"/>
</dbReference>
<dbReference type="KEGG" id="vrg:OKW85_05135"/>
<dbReference type="NCBIfam" id="NF001540">
    <property type="entry name" value="PRK00366.1"/>
    <property type="match status" value="1"/>
</dbReference>
<dbReference type="Gene3D" id="3.20.20.20">
    <property type="entry name" value="Dihydropteroate synthase-like"/>
    <property type="match status" value="1"/>
</dbReference>
<dbReference type="InterPro" id="IPR036849">
    <property type="entry name" value="Enolase-like_C_sf"/>
</dbReference>
<dbReference type="SUPFAM" id="SSF56014">
    <property type="entry name" value="Nitrite and sulphite reductase 4Fe-4S domain-like"/>
    <property type="match status" value="1"/>
</dbReference>
<dbReference type="Gene3D" id="3.30.413.10">
    <property type="entry name" value="Sulfite Reductase Hemoprotein, domain 1"/>
    <property type="match status" value="1"/>
</dbReference>
<dbReference type="Pfam" id="PF26540">
    <property type="entry name" value="GcpE_C"/>
    <property type="match status" value="1"/>
</dbReference>
<keyword evidence="3 7" id="KW-0560">Oxidoreductase</keyword>
<dbReference type="InterPro" id="IPR045854">
    <property type="entry name" value="NO2/SO3_Rdtase_4Fe4S_sf"/>
</dbReference>
<protein>
    <recommendedName>
        <fullName evidence="7">4-hydroxy-3-methylbut-2-en-1-yl diphosphate synthase (flavodoxin)</fullName>
        <ecNumber evidence="7">1.17.7.3</ecNumber>
    </recommendedName>
    <alternativeName>
        <fullName evidence="7">1-hydroxy-2-methyl-2-(E)-butenyl 4-diphosphate synthase</fullName>
    </alternativeName>
</protein>
<dbReference type="GO" id="GO:0016114">
    <property type="term" value="P:terpenoid biosynthetic process"/>
    <property type="evidence" value="ECO:0007669"/>
    <property type="project" value="InterPro"/>
</dbReference>
<evidence type="ECO:0000256" key="3">
    <source>
        <dbReference type="ARBA" id="ARBA00023002"/>
    </source>
</evidence>
<gene>
    <name evidence="7 10" type="primary">ispG</name>
    <name evidence="10" type="synonym">gcpE</name>
    <name evidence="10" type="ORF">OKW85_05135</name>
</gene>
<dbReference type="InterPro" id="IPR058579">
    <property type="entry name" value="IspG_C"/>
</dbReference>
<dbReference type="GO" id="GO:0046429">
    <property type="term" value="F:4-hydroxy-3-methylbut-2-en-1-yl diphosphate synthase activity (ferredoxin)"/>
    <property type="evidence" value="ECO:0007669"/>
    <property type="project" value="UniProtKB-UniRule"/>
</dbReference>
<evidence type="ECO:0000259" key="9">
    <source>
        <dbReference type="Pfam" id="PF26540"/>
    </source>
</evidence>
<evidence type="ECO:0000256" key="5">
    <source>
        <dbReference type="ARBA" id="ARBA00023014"/>
    </source>
</evidence>
<evidence type="ECO:0000256" key="1">
    <source>
        <dbReference type="ARBA" id="ARBA00022485"/>
    </source>
</evidence>
<evidence type="ECO:0000256" key="7">
    <source>
        <dbReference type="HAMAP-Rule" id="MF_00159"/>
    </source>
</evidence>
<dbReference type="HAMAP" id="MF_00159">
    <property type="entry name" value="IspG"/>
    <property type="match status" value="1"/>
</dbReference>
<feature type="binding site" evidence="7">
    <location>
        <position position="301"/>
    </location>
    <ligand>
        <name>[4Fe-4S] cluster</name>
        <dbReference type="ChEBI" id="CHEBI:49883"/>
    </ligand>
</feature>
<dbReference type="FunFam" id="3.20.20.20:FF:000001">
    <property type="entry name" value="4-hydroxy-3-methylbut-2-en-1-yl diphosphate synthase (flavodoxin)"/>
    <property type="match status" value="1"/>
</dbReference>
<feature type="binding site" evidence="7">
    <location>
        <position position="269"/>
    </location>
    <ligand>
        <name>[4Fe-4S] cluster</name>
        <dbReference type="ChEBI" id="CHEBI:49883"/>
    </ligand>
</feature>
<reference evidence="10" key="1">
    <citation type="submission" date="2022-11" db="EMBL/GenBank/DDBJ databases">
        <title>Complete genome sequence of Veillonella rogosae KCOM 3468 isolated from human Subgingival dental plaque of Chronic peridontitis Lesion.</title>
        <authorList>
            <person name="Park S.-N."/>
            <person name="Lim Y.K."/>
            <person name="Kook J.-K."/>
        </authorList>
    </citation>
    <scope>NUCLEOTIDE SEQUENCE</scope>
    <source>
        <strain evidence="10">KCOM 3468</strain>
    </source>
</reference>
<dbReference type="GO" id="GO:0019288">
    <property type="term" value="P:isopentenyl diphosphate biosynthetic process, methylerythritol 4-phosphate pathway"/>
    <property type="evidence" value="ECO:0007669"/>
    <property type="project" value="UniProtKB-UniRule"/>
</dbReference>
<evidence type="ECO:0000256" key="6">
    <source>
        <dbReference type="ARBA" id="ARBA00023229"/>
    </source>
</evidence>
<dbReference type="GO" id="GO:0005506">
    <property type="term" value="F:iron ion binding"/>
    <property type="evidence" value="ECO:0007669"/>
    <property type="project" value="InterPro"/>
</dbReference>
<dbReference type="EMBL" id="CP110418">
    <property type="protein sequence ID" value="UZG50097.1"/>
    <property type="molecule type" value="Genomic_DNA"/>
</dbReference>
<proteinExistence type="inferred from homology"/>
<feature type="domain" description="IspG C-terminal" evidence="9">
    <location>
        <begin position="263"/>
        <end position="349"/>
    </location>
</feature>
<evidence type="ECO:0000313" key="10">
    <source>
        <dbReference type="EMBL" id="UZG50097.1"/>
    </source>
</evidence>